<keyword evidence="1" id="KW-0812">Transmembrane</keyword>
<evidence type="ECO:0000313" key="2">
    <source>
        <dbReference type="EMBL" id="OME20244.1"/>
    </source>
</evidence>
<accession>A0AB36JCI7</accession>
<name>A0AB36JCI7_9BACL</name>
<organism evidence="2 3">
    <name type="scientific">Paenibacillus odorifer</name>
    <dbReference type="NCBI Taxonomy" id="189426"/>
    <lineage>
        <taxon>Bacteria</taxon>
        <taxon>Bacillati</taxon>
        <taxon>Bacillota</taxon>
        <taxon>Bacilli</taxon>
        <taxon>Bacillales</taxon>
        <taxon>Paenibacillaceae</taxon>
        <taxon>Paenibacillus</taxon>
    </lineage>
</organism>
<evidence type="ECO:0000256" key="1">
    <source>
        <dbReference type="SAM" id="Phobius"/>
    </source>
</evidence>
<reference evidence="2 3" key="1">
    <citation type="submission" date="2016-10" db="EMBL/GenBank/DDBJ databases">
        <title>Paenibacillus species isolates.</title>
        <authorList>
            <person name="Beno S.M."/>
        </authorList>
    </citation>
    <scope>NUCLEOTIDE SEQUENCE [LARGE SCALE GENOMIC DNA]</scope>
    <source>
        <strain evidence="2 3">FSL H7-0918</strain>
    </source>
</reference>
<keyword evidence="1" id="KW-0472">Membrane</keyword>
<dbReference type="EMBL" id="MPTO01000011">
    <property type="protein sequence ID" value="OME20244.1"/>
    <property type="molecule type" value="Genomic_DNA"/>
</dbReference>
<gene>
    <name evidence="2" type="ORF">BSK47_13660</name>
</gene>
<dbReference type="Proteomes" id="UP000187323">
    <property type="component" value="Unassembled WGS sequence"/>
</dbReference>
<sequence length="103" mass="11983">MPSEEIDKEIGHVTKYSDEEGTYRGNFSNIYPKGTPYYSIINTDPKDYIAIKTQEGIFVKAYNKGHYPNDELVKKTIWMYFLLGTSVIVLLIIWIMKRKKAVL</sequence>
<keyword evidence="1" id="KW-1133">Transmembrane helix</keyword>
<comment type="caution">
    <text evidence="2">The sequence shown here is derived from an EMBL/GenBank/DDBJ whole genome shotgun (WGS) entry which is preliminary data.</text>
</comment>
<dbReference type="AlphaFoldDB" id="A0AB36JCI7"/>
<proteinExistence type="predicted"/>
<evidence type="ECO:0000313" key="3">
    <source>
        <dbReference type="Proteomes" id="UP000187323"/>
    </source>
</evidence>
<feature type="transmembrane region" description="Helical" evidence="1">
    <location>
        <begin position="77"/>
        <end position="96"/>
    </location>
</feature>
<protein>
    <submittedName>
        <fullName evidence="2">Uncharacterized protein</fullName>
    </submittedName>
</protein>